<keyword evidence="5 6" id="KW-0472">Membrane</keyword>
<dbReference type="AlphaFoldDB" id="A0A6A8M755"/>
<keyword evidence="3" id="KW-0133">Cell shape</keyword>
<dbReference type="CDD" id="cd00060">
    <property type="entry name" value="FHA"/>
    <property type="match status" value="1"/>
</dbReference>
<reference evidence="8" key="1">
    <citation type="submission" date="2019-09" db="EMBL/GenBank/DDBJ databases">
        <title>In-depth cultivation of the pig gut microbiome towards novel bacterial diversity and tailored functional studies.</title>
        <authorList>
            <person name="Wylensek D."/>
            <person name="Hitch T.C.A."/>
            <person name="Clavel T."/>
        </authorList>
    </citation>
    <scope>NUCLEOTIDE SEQUENCE</scope>
    <source>
        <strain evidence="8">RF-744-FAT-WT-3</strain>
    </source>
</reference>
<feature type="transmembrane region" description="Helical" evidence="6">
    <location>
        <begin position="255"/>
        <end position="272"/>
    </location>
</feature>
<evidence type="ECO:0000256" key="4">
    <source>
        <dbReference type="ARBA" id="ARBA00022989"/>
    </source>
</evidence>
<feature type="transmembrane region" description="Helical" evidence="6">
    <location>
        <begin position="29"/>
        <end position="46"/>
    </location>
</feature>
<dbReference type="Gene3D" id="2.60.200.20">
    <property type="match status" value="1"/>
</dbReference>
<accession>A0A6A8M755</accession>
<keyword evidence="4 6" id="KW-1133">Transmembrane helix</keyword>
<comment type="subcellular location">
    <subcellularLocation>
        <location evidence="1">Membrane</location>
        <topology evidence="1">Multi-pass membrane protein</topology>
    </subcellularLocation>
</comment>
<feature type="transmembrane region" description="Helical" evidence="6">
    <location>
        <begin position="434"/>
        <end position="452"/>
    </location>
</feature>
<feature type="transmembrane region" description="Helical" evidence="6">
    <location>
        <begin position="171"/>
        <end position="193"/>
    </location>
</feature>
<dbReference type="EMBL" id="VUNB01000002">
    <property type="protein sequence ID" value="MST68643.1"/>
    <property type="molecule type" value="Genomic_DNA"/>
</dbReference>
<dbReference type="Pfam" id="PF00498">
    <property type="entry name" value="FHA"/>
    <property type="match status" value="1"/>
</dbReference>
<dbReference type="GO" id="GO:0015648">
    <property type="term" value="F:lipid-linked peptidoglycan transporter activity"/>
    <property type="evidence" value="ECO:0007669"/>
    <property type="project" value="TreeGrafter"/>
</dbReference>
<feature type="transmembrane region" description="Helical" evidence="6">
    <location>
        <begin position="199"/>
        <end position="218"/>
    </location>
</feature>
<dbReference type="GO" id="GO:0008360">
    <property type="term" value="P:regulation of cell shape"/>
    <property type="evidence" value="ECO:0007669"/>
    <property type="project" value="UniProtKB-KW"/>
</dbReference>
<dbReference type="GO" id="GO:0032153">
    <property type="term" value="C:cell division site"/>
    <property type="evidence" value="ECO:0007669"/>
    <property type="project" value="TreeGrafter"/>
</dbReference>
<evidence type="ECO:0000256" key="2">
    <source>
        <dbReference type="ARBA" id="ARBA00022692"/>
    </source>
</evidence>
<evidence type="ECO:0000256" key="6">
    <source>
        <dbReference type="SAM" id="Phobius"/>
    </source>
</evidence>
<dbReference type="InterPro" id="IPR008984">
    <property type="entry name" value="SMAD_FHA_dom_sf"/>
</dbReference>
<feature type="domain" description="FHA" evidence="7">
    <location>
        <begin position="73"/>
        <end position="123"/>
    </location>
</feature>
<dbReference type="PANTHER" id="PTHR30474:SF3">
    <property type="entry name" value="PEPTIDOGLYCAN GLYCOSYLTRANSFERASE RODA"/>
    <property type="match status" value="1"/>
</dbReference>
<organism evidence="8">
    <name type="scientific">Baileyella intestinalis</name>
    <dbReference type="NCBI Taxonomy" id="2606709"/>
    <lineage>
        <taxon>Bacteria</taxon>
        <taxon>Bacillati</taxon>
        <taxon>Bacillota</taxon>
        <taxon>Clostridia</taxon>
        <taxon>Peptostreptococcales</taxon>
        <taxon>Anaerovoracaceae</taxon>
        <taxon>Baileyella</taxon>
    </lineage>
</organism>
<evidence type="ECO:0000256" key="5">
    <source>
        <dbReference type="ARBA" id="ARBA00023136"/>
    </source>
</evidence>
<proteinExistence type="predicted"/>
<dbReference type="GO" id="GO:0051301">
    <property type="term" value="P:cell division"/>
    <property type="evidence" value="ECO:0007669"/>
    <property type="project" value="InterPro"/>
</dbReference>
<evidence type="ECO:0000259" key="7">
    <source>
        <dbReference type="PROSITE" id="PS50006"/>
    </source>
</evidence>
<feature type="transmembrane region" description="Helical" evidence="6">
    <location>
        <begin position="284"/>
        <end position="302"/>
    </location>
</feature>
<feature type="transmembrane region" description="Helical" evidence="6">
    <location>
        <begin position="322"/>
        <end position="339"/>
    </location>
</feature>
<dbReference type="InterPro" id="IPR000253">
    <property type="entry name" value="FHA_dom"/>
</dbReference>
<feature type="transmembrane region" description="Helical" evidence="6">
    <location>
        <begin position="346"/>
        <end position="379"/>
    </location>
</feature>
<comment type="caution">
    <text evidence="8">The sequence shown here is derived from an EMBL/GenBank/DDBJ whole genome shotgun (WGS) entry which is preliminary data.</text>
</comment>
<dbReference type="GO" id="GO:0005886">
    <property type="term" value="C:plasma membrane"/>
    <property type="evidence" value="ECO:0007669"/>
    <property type="project" value="TreeGrafter"/>
</dbReference>
<name>A0A6A8M755_9FIRM</name>
<feature type="transmembrane region" description="Helical" evidence="6">
    <location>
        <begin position="472"/>
        <end position="494"/>
    </location>
</feature>
<dbReference type="SMART" id="SM00240">
    <property type="entry name" value="FHA"/>
    <property type="match status" value="1"/>
</dbReference>
<dbReference type="Pfam" id="PF01098">
    <property type="entry name" value="FTSW_RODA_SPOVE"/>
    <property type="match status" value="1"/>
</dbReference>
<sequence>MNSLFYTIVGIANTQPVFAKVFTTTLRWVFVVLAIYILLKCILSLLSTRATPEVWGYLYVEDGVGIPITHWENVIGRSKSVDIRLQNPTISKNQCILIRRKDGKWLIKDLDSKNGTVVNGTQLIPSKRYIINPGDEIVMGGTRCTLATVSIEESNNNEELRKLDKKPMRPWKTMIAITAFQILTIIQLIIALGTKITPVAVFSMLLLSVIMWVYVIVSRSFGARGFEMELIAFFMSTISMAVTASSAPASAIKQLAAIVIGICLFLFMCIYLRDLNRTKKLRPVLIWLSVGLLAFNLVFGTIKYGAANWVNIGGVSVQPSELVKIAFICIGSATLEELFDKRNLMVFVVFSFFCLGCLALMGDFGTAMIFFITYLVVSFLRSGDFSRLILTFVGAFLMGLMVLRFKPYIAARFGAWGHVWKYADGMGYQQTRTMSYGAGGGLLGLGAGNGSLKTVGASNTDLVFGMVMEEWGYVIAVLLVLCIITLSLFAVNSIMAGRSTFYTIGACGAATMFIFQTMLNVFGAVDLLPLTGVTFPFVSAGGTSMITSWALLSYFKAADMRKDASIAIRKRG</sequence>
<keyword evidence="2 6" id="KW-0812">Transmembrane</keyword>
<evidence type="ECO:0000256" key="3">
    <source>
        <dbReference type="ARBA" id="ARBA00022960"/>
    </source>
</evidence>
<evidence type="ECO:0000313" key="8">
    <source>
        <dbReference type="EMBL" id="MST68643.1"/>
    </source>
</evidence>
<feature type="transmembrane region" description="Helical" evidence="6">
    <location>
        <begin position="501"/>
        <end position="522"/>
    </location>
</feature>
<feature type="transmembrane region" description="Helical" evidence="6">
    <location>
        <begin position="230"/>
        <end position="249"/>
    </location>
</feature>
<feature type="transmembrane region" description="Helical" evidence="6">
    <location>
        <begin position="534"/>
        <end position="555"/>
    </location>
</feature>
<evidence type="ECO:0000256" key="1">
    <source>
        <dbReference type="ARBA" id="ARBA00004141"/>
    </source>
</evidence>
<feature type="transmembrane region" description="Helical" evidence="6">
    <location>
        <begin position="385"/>
        <end position="403"/>
    </location>
</feature>
<dbReference type="InterPro" id="IPR001182">
    <property type="entry name" value="FtsW/RodA"/>
</dbReference>
<dbReference type="PANTHER" id="PTHR30474">
    <property type="entry name" value="CELL CYCLE PROTEIN"/>
    <property type="match status" value="1"/>
</dbReference>
<dbReference type="PROSITE" id="PS50006">
    <property type="entry name" value="FHA_DOMAIN"/>
    <property type="match status" value="1"/>
</dbReference>
<protein>
    <submittedName>
        <fullName evidence="8">FHA domain-containing protein</fullName>
    </submittedName>
</protein>
<gene>
    <name evidence="8" type="ORF">FYJ66_03435</name>
</gene>
<dbReference type="SUPFAM" id="SSF49879">
    <property type="entry name" value="SMAD/FHA domain"/>
    <property type="match status" value="1"/>
</dbReference>